<keyword evidence="6" id="KW-1185">Reference proteome</keyword>
<proteinExistence type="inferred from homology"/>
<comment type="catalytic activity">
    <reaction evidence="4">
        <text>N-terminal L-lysyl-[protein] + L-leucyl-tRNA(Leu) = N-terminal L-leucyl-L-lysyl-[protein] + tRNA(Leu) + H(+)</text>
        <dbReference type="Rhea" id="RHEA:12340"/>
        <dbReference type="Rhea" id="RHEA-COMP:9613"/>
        <dbReference type="Rhea" id="RHEA-COMP:9622"/>
        <dbReference type="Rhea" id="RHEA-COMP:12670"/>
        <dbReference type="Rhea" id="RHEA-COMP:12671"/>
        <dbReference type="ChEBI" id="CHEBI:15378"/>
        <dbReference type="ChEBI" id="CHEBI:65249"/>
        <dbReference type="ChEBI" id="CHEBI:78442"/>
        <dbReference type="ChEBI" id="CHEBI:78494"/>
        <dbReference type="ChEBI" id="CHEBI:133043"/>
        <dbReference type="EC" id="2.3.2.6"/>
    </reaction>
</comment>
<comment type="similarity">
    <text evidence="4">Belongs to the L/F-transferase family.</text>
</comment>
<organism evidence="5 6">
    <name type="scientific">Chlorobium ferrooxidans DSM 13031</name>
    <dbReference type="NCBI Taxonomy" id="377431"/>
    <lineage>
        <taxon>Bacteria</taxon>
        <taxon>Pseudomonadati</taxon>
        <taxon>Chlorobiota</taxon>
        <taxon>Chlorobiia</taxon>
        <taxon>Chlorobiales</taxon>
        <taxon>Chlorobiaceae</taxon>
        <taxon>Chlorobium/Pelodictyon group</taxon>
        <taxon>Chlorobium</taxon>
    </lineage>
</organism>
<dbReference type="HAMAP" id="MF_00688">
    <property type="entry name" value="Leu_Phe_trans"/>
    <property type="match status" value="1"/>
</dbReference>
<reference evidence="5 6" key="1">
    <citation type="submission" date="2006-07" db="EMBL/GenBank/DDBJ databases">
        <title>Annotation of the draft genome assembly of Chlorobium ferroxidans DSM 13031.</title>
        <authorList>
            <consortium name="US DOE Joint Genome Institute (JGI-ORNL)"/>
            <person name="Larimer F."/>
            <person name="Land M."/>
            <person name="Hauser L."/>
        </authorList>
    </citation>
    <scope>NUCLEOTIDE SEQUENCE [LARGE SCALE GENOMIC DNA]</scope>
    <source>
        <strain evidence="5 6">DSM 13031</strain>
    </source>
</reference>
<dbReference type="Gene3D" id="3.40.630.70">
    <property type="entry name" value="Leucyl/phenylalanyl-tRNA-protein transferase, C-terminal domain"/>
    <property type="match status" value="1"/>
</dbReference>
<evidence type="ECO:0000256" key="4">
    <source>
        <dbReference type="HAMAP-Rule" id="MF_00688"/>
    </source>
</evidence>
<dbReference type="GO" id="GO:0030163">
    <property type="term" value="P:protein catabolic process"/>
    <property type="evidence" value="ECO:0007669"/>
    <property type="project" value="UniProtKB-UniRule"/>
</dbReference>
<dbReference type="RefSeq" id="WP_006365251.1">
    <property type="nucleotide sequence ID" value="NZ_AASE01000001.1"/>
</dbReference>
<gene>
    <name evidence="4" type="primary">aat</name>
    <name evidence="5" type="ORF">CferDRAFT_1985</name>
</gene>
<dbReference type="SUPFAM" id="SSF55729">
    <property type="entry name" value="Acyl-CoA N-acyltransferases (Nat)"/>
    <property type="match status" value="1"/>
</dbReference>
<dbReference type="Proteomes" id="UP000004162">
    <property type="component" value="Unassembled WGS sequence"/>
</dbReference>
<dbReference type="PANTHER" id="PTHR30098:SF2">
    <property type="entry name" value="LEUCYL_PHENYLALANYL-TRNA--PROTEIN TRANSFERASE"/>
    <property type="match status" value="1"/>
</dbReference>
<accession>Q0YUQ4</accession>
<comment type="catalytic activity">
    <reaction evidence="4">
        <text>N-terminal L-arginyl-[protein] + L-leucyl-tRNA(Leu) = N-terminal L-leucyl-L-arginyl-[protein] + tRNA(Leu) + H(+)</text>
        <dbReference type="Rhea" id="RHEA:50416"/>
        <dbReference type="Rhea" id="RHEA-COMP:9613"/>
        <dbReference type="Rhea" id="RHEA-COMP:9622"/>
        <dbReference type="Rhea" id="RHEA-COMP:12672"/>
        <dbReference type="Rhea" id="RHEA-COMP:12673"/>
        <dbReference type="ChEBI" id="CHEBI:15378"/>
        <dbReference type="ChEBI" id="CHEBI:64719"/>
        <dbReference type="ChEBI" id="CHEBI:78442"/>
        <dbReference type="ChEBI" id="CHEBI:78494"/>
        <dbReference type="ChEBI" id="CHEBI:133044"/>
        <dbReference type="EC" id="2.3.2.6"/>
    </reaction>
</comment>
<dbReference type="PANTHER" id="PTHR30098">
    <property type="entry name" value="LEUCYL/PHENYLALANYL-TRNA--PROTEIN TRANSFERASE"/>
    <property type="match status" value="1"/>
</dbReference>
<comment type="caution">
    <text evidence="5">The sequence shown here is derived from an EMBL/GenBank/DDBJ whole genome shotgun (WGS) entry which is preliminary data.</text>
</comment>
<keyword evidence="2 4" id="KW-0808">Transferase</keyword>
<evidence type="ECO:0000256" key="2">
    <source>
        <dbReference type="ARBA" id="ARBA00022679"/>
    </source>
</evidence>
<keyword evidence="3 4" id="KW-0012">Acyltransferase</keyword>
<dbReference type="GO" id="GO:0005737">
    <property type="term" value="C:cytoplasm"/>
    <property type="evidence" value="ECO:0007669"/>
    <property type="project" value="UniProtKB-SubCell"/>
</dbReference>
<evidence type="ECO:0000313" key="6">
    <source>
        <dbReference type="Proteomes" id="UP000004162"/>
    </source>
</evidence>
<protein>
    <recommendedName>
        <fullName evidence="4">Leucyl/phenylalanyl-tRNA--protein transferase</fullName>
        <ecNumber evidence="4">2.3.2.6</ecNumber>
    </recommendedName>
    <alternativeName>
        <fullName evidence="4">L/F-transferase</fullName>
    </alternativeName>
    <alternativeName>
        <fullName evidence="4">Leucyltransferase</fullName>
    </alternativeName>
    <alternativeName>
        <fullName evidence="4">Phenyalanyltransferase</fullName>
    </alternativeName>
</protein>
<dbReference type="EMBL" id="AASE01000001">
    <property type="protein sequence ID" value="EAT59978.1"/>
    <property type="molecule type" value="Genomic_DNA"/>
</dbReference>
<sequence length="194" mass="22565">MIRIDELLRAYRQGFFPMADPDDGKTYWCRPHKRALFSLEAYRPSRDVQRLLRKKEFSVTLDRDFDGVISGCAAPRKNDPETWISTEIIEVYRKLYRLGLAHSVESRYQGELVGGLYGLAIGGAFFGESMFSLRSYASRVAFDRLVYHLRMKGYLLLDAQIMNPHLRKLGAVEIEHEEFMVQLDHALRKKIVFL</sequence>
<dbReference type="EC" id="2.3.2.6" evidence="4"/>
<evidence type="ECO:0000313" key="5">
    <source>
        <dbReference type="EMBL" id="EAT59978.1"/>
    </source>
</evidence>
<dbReference type="NCBIfam" id="TIGR00667">
    <property type="entry name" value="aat"/>
    <property type="match status" value="1"/>
</dbReference>
<dbReference type="InterPro" id="IPR042203">
    <property type="entry name" value="Leu/Phe-tRNA_Trfase_C"/>
</dbReference>
<dbReference type="InterPro" id="IPR016181">
    <property type="entry name" value="Acyl_CoA_acyltransferase"/>
</dbReference>
<comment type="function">
    <text evidence="4">Functions in the N-end rule pathway of protein degradation where it conjugates Leu, Phe and, less efficiently, Met from aminoacyl-tRNAs to the N-termini of proteins containing an N-terminal arginine or lysine.</text>
</comment>
<dbReference type="GO" id="GO:0008914">
    <property type="term" value="F:leucyl-tRNA--protein transferase activity"/>
    <property type="evidence" value="ECO:0007669"/>
    <property type="project" value="UniProtKB-UniRule"/>
</dbReference>
<dbReference type="Pfam" id="PF03588">
    <property type="entry name" value="Leu_Phe_trans"/>
    <property type="match status" value="1"/>
</dbReference>
<dbReference type="OrthoDB" id="9790282at2"/>
<evidence type="ECO:0000256" key="1">
    <source>
        <dbReference type="ARBA" id="ARBA00022490"/>
    </source>
</evidence>
<dbReference type="InterPro" id="IPR004616">
    <property type="entry name" value="Leu/Phe-tRNA_Trfase"/>
</dbReference>
<reference evidence="5 6" key="2">
    <citation type="submission" date="2006-07" db="EMBL/GenBank/DDBJ databases">
        <title>Sequencing of the draft genome and assembly of Chlorobium ferroxidans DSM 13031.</title>
        <authorList>
            <consortium name="US DOE Joint Genome Institute (JGI-PGF)"/>
            <person name="Copeland A."/>
            <person name="Lucas S."/>
            <person name="Lapidus A."/>
            <person name="Barry K."/>
            <person name="Glavina del Rio T."/>
            <person name="Dalin E."/>
            <person name="Tice H."/>
            <person name="Bruce D."/>
            <person name="Pitluck S."/>
            <person name="Richardson P."/>
        </authorList>
    </citation>
    <scope>NUCLEOTIDE SEQUENCE [LARGE SCALE GENOMIC DNA]</scope>
    <source>
        <strain evidence="5 6">DSM 13031</strain>
    </source>
</reference>
<keyword evidence="1 4" id="KW-0963">Cytoplasm</keyword>
<name>Q0YUQ4_9CHLB</name>
<dbReference type="AlphaFoldDB" id="Q0YUQ4"/>
<comment type="subcellular location">
    <subcellularLocation>
        <location evidence="4">Cytoplasm</location>
    </subcellularLocation>
</comment>
<comment type="catalytic activity">
    <reaction evidence="4">
        <text>L-phenylalanyl-tRNA(Phe) + an N-terminal L-alpha-aminoacyl-[protein] = an N-terminal L-phenylalanyl-L-alpha-aminoacyl-[protein] + tRNA(Phe)</text>
        <dbReference type="Rhea" id="RHEA:43632"/>
        <dbReference type="Rhea" id="RHEA-COMP:9668"/>
        <dbReference type="Rhea" id="RHEA-COMP:9699"/>
        <dbReference type="Rhea" id="RHEA-COMP:10636"/>
        <dbReference type="Rhea" id="RHEA-COMP:10637"/>
        <dbReference type="ChEBI" id="CHEBI:78442"/>
        <dbReference type="ChEBI" id="CHEBI:78531"/>
        <dbReference type="ChEBI" id="CHEBI:78597"/>
        <dbReference type="ChEBI" id="CHEBI:83561"/>
        <dbReference type="EC" id="2.3.2.6"/>
    </reaction>
</comment>
<evidence type="ECO:0000256" key="3">
    <source>
        <dbReference type="ARBA" id="ARBA00023315"/>
    </source>
</evidence>